<dbReference type="PANTHER" id="PTHR10913">
    <property type="entry name" value="FOLLISTATIN-RELATED"/>
    <property type="match status" value="1"/>
</dbReference>
<dbReference type="Gene3D" id="3.30.60.30">
    <property type="match status" value="2"/>
</dbReference>
<keyword evidence="2" id="KW-0722">Serine protease inhibitor</keyword>
<dbReference type="InterPro" id="IPR036058">
    <property type="entry name" value="Kazal_dom_sf"/>
</dbReference>
<keyword evidence="7" id="KW-1185">Reference proteome</keyword>
<organism evidence="6 7">
    <name type="scientific">Branchiostoma lanceolatum</name>
    <name type="common">Common lancelet</name>
    <name type="synonym">Amphioxus lanceolatum</name>
    <dbReference type="NCBI Taxonomy" id="7740"/>
    <lineage>
        <taxon>Eukaryota</taxon>
        <taxon>Metazoa</taxon>
        <taxon>Chordata</taxon>
        <taxon>Cephalochordata</taxon>
        <taxon>Leptocardii</taxon>
        <taxon>Amphioxiformes</taxon>
        <taxon>Branchiostomatidae</taxon>
        <taxon>Branchiostoma</taxon>
    </lineage>
</organism>
<dbReference type="CDD" id="cd00104">
    <property type="entry name" value="KAZAL_FS"/>
    <property type="match status" value="2"/>
</dbReference>
<dbReference type="EMBL" id="OV696701">
    <property type="protein sequence ID" value="CAH1247776.1"/>
    <property type="molecule type" value="Genomic_DNA"/>
</dbReference>
<evidence type="ECO:0000313" key="6">
    <source>
        <dbReference type="EMBL" id="CAH1247776.1"/>
    </source>
</evidence>
<dbReference type="AlphaFoldDB" id="A0A8K0EDI5"/>
<feature type="signal peptide" evidence="4">
    <location>
        <begin position="1"/>
        <end position="18"/>
    </location>
</feature>
<reference evidence="6" key="1">
    <citation type="submission" date="2022-01" db="EMBL/GenBank/DDBJ databases">
        <authorList>
            <person name="Braso-Vives M."/>
        </authorList>
    </citation>
    <scope>NUCLEOTIDE SEQUENCE</scope>
</reference>
<dbReference type="Pfam" id="PF07648">
    <property type="entry name" value="Kazal_2"/>
    <property type="match status" value="2"/>
</dbReference>
<evidence type="ECO:0000256" key="2">
    <source>
        <dbReference type="ARBA" id="ARBA00022900"/>
    </source>
</evidence>
<evidence type="ECO:0000256" key="1">
    <source>
        <dbReference type="ARBA" id="ARBA00022690"/>
    </source>
</evidence>
<name>A0A8K0EDI5_BRALA</name>
<dbReference type="OrthoDB" id="88467at2759"/>
<keyword evidence="3" id="KW-1015">Disulfide bond</keyword>
<dbReference type="Proteomes" id="UP000838412">
    <property type="component" value="Chromosome 16"/>
</dbReference>
<dbReference type="GO" id="GO:0005576">
    <property type="term" value="C:extracellular region"/>
    <property type="evidence" value="ECO:0007669"/>
    <property type="project" value="TreeGrafter"/>
</dbReference>
<evidence type="ECO:0000256" key="3">
    <source>
        <dbReference type="ARBA" id="ARBA00023157"/>
    </source>
</evidence>
<evidence type="ECO:0000256" key="4">
    <source>
        <dbReference type="SAM" id="SignalP"/>
    </source>
</evidence>
<proteinExistence type="predicted"/>
<accession>A0A8K0EDI5</accession>
<feature type="chain" id="PRO_5035423439" evidence="4">
    <location>
        <begin position="19"/>
        <end position="144"/>
    </location>
</feature>
<keyword evidence="1" id="KW-0646">Protease inhibitor</keyword>
<dbReference type="PROSITE" id="PS51465">
    <property type="entry name" value="KAZAL_2"/>
    <property type="match status" value="2"/>
</dbReference>
<dbReference type="FunFam" id="3.30.60.30:FF:000118">
    <property type="entry name" value="Uncharacterized protein"/>
    <property type="match status" value="1"/>
</dbReference>
<feature type="domain" description="Kazal-like" evidence="5">
    <location>
        <begin position="22"/>
        <end position="83"/>
    </location>
</feature>
<dbReference type="InterPro" id="IPR050653">
    <property type="entry name" value="Prot_Inhib_GrowthFact_Antg"/>
</dbReference>
<protein>
    <submittedName>
        <fullName evidence="6">AGRN protein</fullName>
    </submittedName>
</protein>
<dbReference type="GO" id="GO:0030154">
    <property type="term" value="P:cell differentiation"/>
    <property type="evidence" value="ECO:0007669"/>
    <property type="project" value="TreeGrafter"/>
</dbReference>
<feature type="domain" description="Kazal-like" evidence="5">
    <location>
        <begin position="87"/>
        <end position="144"/>
    </location>
</feature>
<keyword evidence="4" id="KW-0732">Signal</keyword>
<dbReference type="SUPFAM" id="SSF100895">
    <property type="entry name" value="Kazal-type serine protease inhibitors"/>
    <property type="match status" value="2"/>
</dbReference>
<dbReference type="InterPro" id="IPR002350">
    <property type="entry name" value="Kazal_dom"/>
</dbReference>
<gene>
    <name evidence="6" type="primary">AGRN</name>
    <name evidence="6" type="ORF">BLAG_LOCUS9348</name>
</gene>
<evidence type="ECO:0000313" key="7">
    <source>
        <dbReference type="Proteomes" id="UP000838412"/>
    </source>
</evidence>
<dbReference type="SMART" id="SM00280">
    <property type="entry name" value="KAZAL"/>
    <property type="match status" value="2"/>
</dbReference>
<sequence length="144" mass="15584">MAFLQYLIVAVLVAGSQAHSLVDRQTGCQTFCPFVFMPVCGSNGQTYSNECHLNVGACNLAAQFSNEADYEPLTLAHQGMCSRKRQLNAVNNCAMFCTFQFDPVCGSNGQTYSNSCHLNSAACMTAFNNPEAEPITFAHQGMCS</sequence>
<evidence type="ECO:0000259" key="5">
    <source>
        <dbReference type="PROSITE" id="PS51465"/>
    </source>
</evidence>
<dbReference type="PANTHER" id="PTHR10913:SF45">
    <property type="entry name" value="FOLLISTATIN, ISOFORM A-RELATED"/>
    <property type="match status" value="1"/>
</dbReference>